<evidence type="ECO:0000256" key="8">
    <source>
        <dbReference type="ARBA" id="ARBA00023052"/>
    </source>
</evidence>
<dbReference type="InterPro" id="IPR005474">
    <property type="entry name" value="Transketolase_N"/>
</dbReference>
<dbReference type="InterPro" id="IPR009014">
    <property type="entry name" value="Transketo_C/PFOR_II"/>
</dbReference>
<evidence type="ECO:0000256" key="7">
    <source>
        <dbReference type="ARBA" id="ARBA00022842"/>
    </source>
</evidence>
<reference evidence="14" key="1">
    <citation type="journal article" date="2019" name="Int. J. Syst. Evol. Microbiol.">
        <title>The Global Catalogue of Microorganisms (GCM) 10K type strain sequencing project: providing services to taxonomists for standard genome sequencing and annotation.</title>
        <authorList>
            <consortium name="The Broad Institute Genomics Platform"/>
            <consortium name="The Broad Institute Genome Sequencing Center for Infectious Disease"/>
            <person name="Wu L."/>
            <person name="Ma J."/>
        </authorList>
    </citation>
    <scope>NUCLEOTIDE SEQUENCE [LARGE SCALE GENOMIC DNA]</scope>
    <source>
        <strain evidence="14">LMG 29894</strain>
    </source>
</reference>
<protein>
    <recommendedName>
        <fullName evidence="3 10">Transketolase</fullName>
        <ecNumber evidence="3 10">2.2.1.1</ecNumber>
    </recommendedName>
</protein>
<dbReference type="InterPro" id="IPR020826">
    <property type="entry name" value="Transketolase_BS"/>
</dbReference>
<dbReference type="InterPro" id="IPR055152">
    <property type="entry name" value="Transketolase-like_C_2"/>
</dbReference>
<evidence type="ECO:0000256" key="11">
    <source>
        <dbReference type="RuleBase" id="RU004996"/>
    </source>
</evidence>
<comment type="subunit">
    <text evidence="2 11">Homodimer.</text>
</comment>
<keyword evidence="8 11" id="KW-0786">Thiamine pyrophosphate</keyword>
<dbReference type="InterPro" id="IPR005475">
    <property type="entry name" value="Transketolase-like_Pyr-bd"/>
</dbReference>
<comment type="catalytic activity">
    <reaction evidence="9 11">
        <text>D-sedoheptulose 7-phosphate + D-glyceraldehyde 3-phosphate = aldehydo-D-ribose 5-phosphate + D-xylulose 5-phosphate</text>
        <dbReference type="Rhea" id="RHEA:10508"/>
        <dbReference type="ChEBI" id="CHEBI:57483"/>
        <dbReference type="ChEBI" id="CHEBI:57737"/>
        <dbReference type="ChEBI" id="CHEBI:58273"/>
        <dbReference type="ChEBI" id="CHEBI:59776"/>
        <dbReference type="EC" id="2.2.1.1"/>
    </reaction>
</comment>
<dbReference type="GO" id="GO:0004802">
    <property type="term" value="F:transketolase activity"/>
    <property type="evidence" value="ECO:0007669"/>
    <property type="project" value="UniProtKB-EC"/>
</dbReference>
<evidence type="ECO:0000256" key="2">
    <source>
        <dbReference type="ARBA" id="ARBA00011738"/>
    </source>
</evidence>
<sequence>MASRTDLTNAIRALAMDAVQQANSGHPGMPMGMAEIAFALWNRHLRHNPANPGWADRDRFVLSNGHGSMLLYSLLHLTGYELSIDDLKSFRQLHSKTPGHPEYGYAPGIETTTGPLGQGISNAVGMALAEKLLAAQFNRPGHQVIDHHTYVFLGDGCLMEGISHEVCSLAGTWGLGKLICFWDDNGISIDGHVEGWFTDDTPKRFEAYGWQVIAGVDGHDIDAVDAAIVAAKAESNRPTLICCKTVIGQGSPNKAGGHDVHGAPLGAAEIEATRAHIGWSHAPFVVPEDVYAGWNAREAGAAREADWNSRFAAYRAAHPELAAELERRLRGELPANWQEVRRGAINKIAEAGQTVATRKASQIAIEAFSPALPEMLGGSADLTGSNLTNWSGSKWLTDEGQGNYISYGVREFGMAAIMNGVALHGGLRPYGGTFLMFSEYARNALRMAALMKINPIFVFTHDSIGLGEDGPTHQPVEQTATLRYVPNMDVWRPADTTETAVAWAEVIESRQRPASLILSRQNLPFVARDAAQIESIARGGYVLREADGGAPQLVLIATGSELDLALKAREQLAAEGVRVRVVSMPSTNVFDRQDAAYKASVLPRGVPRVAVEAGVSDFWRKYVGLEGEGAVVGIDTFGESAPAPALYKHFGITVEAVVAAGRSLL</sequence>
<comment type="similarity">
    <text evidence="1 11">Belongs to the transketolase family.</text>
</comment>
<comment type="function">
    <text evidence="11">Catalyzes the transfer of a two-carbon ketol group from a ketose donor to an aldose acceptor, via a covalent intermediate with the cofactor thiamine pyrophosphate.</text>
</comment>
<dbReference type="PROSITE" id="PS00801">
    <property type="entry name" value="TRANSKETOLASE_1"/>
    <property type="match status" value="1"/>
</dbReference>
<name>A0ABV8MQ97_9NEIS</name>
<proteinExistence type="inferred from homology"/>
<dbReference type="Gene3D" id="3.40.50.920">
    <property type="match status" value="1"/>
</dbReference>
<dbReference type="InterPro" id="IPR049557">
    <property type="entry name" value="Transketolase_CS"/>
</dbReference>
<dbReference type="InterPro" id="IPR033247">
    <property type="entry name" value="Transketolase_fam"/>
</dbReference>
<gene>
    <name evidence="13" type="primary">tkt</name>
    <name evidence="13" type="ORF">ACFOW7_13470</name>
</gene>
<keyword evidence="14" id="KW-1185">Reference proteome</keyword>
<keyword evidence="7 11" id="KW-0460">Magnesium</keyword>
<keyword evidence="6 11" id="KW-0106">Calcium</keyword>
<dbReference type="EC" id="2.2.1.1" evidence="3 10"/>
<dbReference type="Pfam" id="PF22613">
    <property type="entry name" value="Transketolase_C_1"/>
    <property type="match status" value="1"/>
</dbReference>
<dbReference type="InterPro" id="IPR029061">
    <property type="entry name" value="THDP-binding"/>
</dbReference>
<dbReference type="Pfam" id="PF00456">
    <property type="entry name" value="Transketolase_N"/>
    <property type="match status" value="1"/>
</dbReference>
<accession>A0ABV8MQ97</accession>
<dbReference type="NCBIfam" id="TIGR00232">
    <property type="entry name" value="tktlase_bact"/>
    <property type="match status" value="1"/>
</dbReference>
<evidence type="ECO:0000256" key="9">
    <source>
        <dbReference type="ARBA" id="ARBA00049473"/>
    </source>
</evidence>
<evidence type="ECO:0000256" key="10">
    <source>
        <dbReference type="NCBIfam" id="TIGR00232"/>
    </source>
</evidence>
<evidence type="ECO:0000256" key="1">
    <source>
        <dbReference type="ARBA" id="ARBA00007131"/>
    </source>
</evidence>
<dbReference type="PANTHER" id="PTHR43522:SF2">
    <property type="entry name" value="TRANSKETOLASE 1-RELATED"/>
    <property type="match status" value="1"/>
</dbReference>
<dbReference type="CDD" id="cd02012">
    <property type="entry name" value="TPP_TK"/>
    <property type="match status" value="1"/>
</dbReference>
<dbReference type="SUPFAM" id="SSF52518">
    <property type="entry name" value="Thiamin diphosphate-binding fold (THDP-binding)"/>
    <property type="match status" value="2"/>
</dbReference>
<dbReference type="SMART" id="SM00861">
    <property type="entry name" value="Transket_pyr"/>
    <property type="match status" value="1"/>
</dbReference>
<comment type="caution">
    <text evidence="13">The sequence shown here is derived from an EMBL/GenBank/DDBJ whole genome shotgun (WGS) entry which is preliminary data.</text>
</comment>
<evidence type="ECO:0000256" key="6">
    <source>
        <dbReference type="ARBA" id="ARBA00022837"/>
    </source>
</evidence>
<evidence type="ECO:0000259" key="12">
    <source>
        <dbReference type="SMART" id="SM00861"/>
    </source>
</evidence>
<dbReference type="PANTHER" id="PTHR43522">
    <property type="entry name" value="TRANSKETOLASE"/>
    <property type="match status" value="1"/>
</dbReference>
<evidence type="ECO:0000313" key="14">
    <source>
        <dbReference type="Proteomes" id="UP001595791"/>
    </source>
</evidence>
<keyword evidence="5 11" id="KW-0479">Metal-binding</keyword>
<comment type="cofactor">
    <cofactor evidence="11">
        <name>Mg(2+)</name>
        <dbReference type="ChEBI" id="CHEBI:18420"/>
    </cofactor>
    <cofactor evidence="11">
        <name>Ca(2+)</name>
        <dbReference type="ChEBI" id="CHEBI:29108"/>
    </cofactor>
    <cofactor evidence="11">
        <name>Mn(2+)</name>
        <dbReference type="ChEBI" id="CHEBI:29035"/>
    </cofactor>
    <cofactor evidence="11">
        <name>Co(2+)</name>
        <dbReference type="ChEBI" id="CHEBI:48828"/>
    </cofactor>
    <text evidence="11">Binds 1 Mg(2+) ion per subunit. Can also utilize other divalent metal cations, such as Ca(2+), Mn(2+) and Co(2+).</text>
</comment>
<dbReference type="Pfam" id="PF02779">
    <property type="entry name" value="Transket_pyr"/>
    <property type="match status" value="1"/>
</dbReference>
<evidence type="ECO:0000313" key="13">
    <source>
        <dbReference type="EMBL" id="MFC4160348.1"/>
    </source>
</evidence>
<keyword evidence="4 11" id="KW-0808">Transferase</keyword>
<comment type="cofactor">
    <cofactor evidence="11">
        <name>thiamine diphosphate</name>
        <dbReference type="ChEBI" id="CHEBI:58937"/>
    </cofactor>
    <text evidence="11">Binds 1 thiamine pyrophosphate per subunit.</text>
</comment>
<dbReference type="PROSITE" id="PS00802">
    <property type="entry name" value="TRANSKETOLASE_2"/>
    <property type="match status" value="1"/>
</dbReference>
<evidence type="ECO:0000256" key="5">
    <source>
        <dbReference type="ARBA" id="ARBA00022723"/>
    </source>
</evidence>
<dbReference type="InterPro" id="IPR005478">
    <property type="entry name" value="Transketolase_bac-like"/>
</dbReference>
<dbReference type="Proteomes" id="UP001595791">
    <property type="component" value="Unassembled WGS sequence"/>
</dbReference>
<dbReference type="Gene3D" id="3.40.50.970">
    <property type="match status" value="2"/>
</dbReference>
<organism evidence="13 14">
    <name type="scientific">Chitinimonas lacunae</name>
    <dbReference type="NCBI Taxonomy" id="1963018"/>
    <lineage>
        <taxon>Bacteria</taxon>
        <taxon>Pseudomonadati</taxon>
        <taxon>Pseudomonadota</taxon>
        <taxon>Betaproteobacteria</taxon>
        <taxon>Neisseriales</taxon>
        <taxon>Chitinibacteraceae</taxon>
        <taxon>Chitinimonas</taxon>
    </lineage>
</organism>
<dbReference type="SUPFAM" id="SSF52922">
    <property type="entry name" value="TK C-terminal domain-like"/>
    <property type="match status" value="1"/>
</dbReference>
<dbReference type="EMBL" id="JBHSBU010000001">
    <property type="protein sequence ID" value="MFC4160348.1"/>
    <property type="molecule type" value="Genomic_DNA"/>
</dbReference>
<dbReference type="CDD" id="cd07033">
    <property type="entry name" value="TPP_PYR_DXS_TK_like"/>
    <property type="match status" value="1"/>
</dbReference>
<evidence type="ECO:0000256" key="4">
    <source>
        <dbReference type="ARBA" id="ARBA00022679"/>
    </source>
</evidence>
<dbReference type="RefSeq" id="WP_378165080.1">
    <property type="nucleotide sequence ID" value="NZ_JBHSBU010000001.1"/>
</dbReference>
<evidence type="ECO:0000256" key="3">
    <source>
        <dbReference type="ARBA" id="ARBA00013152"/>
    </source>
</evidence>
<feature type="domain" description="Transketolase-like pyrimidine-binding" evidence="12">
    <location>
        <begin position="355"/>
        <end position="525"/>
    </location>
</feature>